<evidence type="ECO:0000313" key="2">
    <source>
        <dbReference type="Proteomes" id="UP000728032"/>
    </source>
</evidence>
<dbReference type="EMBL" id="CAJPVJ010016057">
    <property type="protein sequence ID" value="CAG2176068.1"/>
    <property type="molecule type" value="Genomic_DNA"/>
</dbReference>
<dbReference type="Proteomes" id="UP000728032">
    <property type="component" value="Unassembled WGS sequence"/>
</dbReference>
<name>A0A7R9MFF2_9ACAR</name>
<sequence>MSCLKSINSIYWPAIGLHSTDPFQTSD</sequence>
<dbReference type="EMBL" id="OC930882">
    <property type="protein sequence ID" value="CAD7658882.1"/>
    <property type="molecule type" value="Genomic_DNA"/>
</dbReference>
<gene>
    <name evidence="1" type="ORF">ONB1V03_LOCUS15502</name>
</gene>
<keyword evidence="2" id="KW-1185">Reference proteome</keyword>
<evidence type="ECO:0000313" key="1">
    <source>
        <dbReference type="EMBL" id="CAD7658882.1"/>
    </source>
</evidence>
<reference evidence="1" key="1">
    <citation type="submission" date="2020-11" db="EMBL/GenBank/DDBJ databases">
        <authorList>
            <person name="Tran Van P."/>
        </authorList>
    </citation>
    <scope>NUCLEOTIDE SEQUENCE</scope>
</reference>
<dbReference type="AlphaFoldDB" id="A0A7R9MFF2"/>
<protein>
    <submittedName>
        <fullName evidence="1">Uncharacterized protein</fullName>
    </submittedName>
</protein>
<proteinExistence type="predicted"/>
<accession>A0A7R9MFF2</accession>
<organism evidence="1">
    <name type="scientific">Oppiella nova</name>
    <dbReference type="NCBI Taxonomy" id="334625"/>
    <lineage>
        <taxon>Eukaryota</taxon>
        <taxon>Metazoa</taxon>
        <taxon>Ecdysozoa</taxon>
        <taxon>Arthropoda</taxon>
        <taxon>Chelicerata</taxon>
        <taxon>Arachnida</taxon>
        <taxon>Acari</taxon>
        <taxon>Acariformes</taxon>
        <taxon>Sarcoptiformes</taxon>
        <taxon>Oribatida</taxon>
        <taxon>Brachypylina</taxon>
        <taxon>Oppioidea</taxon>
        <taxon>Oppiidae</taxon>
        <taxon>Oppiella</taxon>
    </lineage>
</organism>